<dbReference type="Proteomes" id="UP000287033">
    <property type="component" value="Unassembled WGS sequence"/>
</dbReference>
<feature type="domain" description="RNA polymerase II elongation factor ELL N-terminal" evidence="1">
    <location>
        <begin position="71"/>
        <end position="109"/>
    </location>
</feature>
<evidence type="ECO:0000313" key="3">
    <source>
        <dbReference type="Proteomes" id="UP000287033"/>
    </source>
</evidence>
<dbReference type="GO" id="GO:0006368">
    <property type="term" value="P:transcription elongation by RNA polymerase II"/>
    <property type="evidence" value="ECO:0007669"/>
    <property type="project" value="InterPro"/>
</dbReference>
<dbReference type="EMBL" id="BEZZ01264156">
    <property type="protein sequence ID" value="GCC49211.1"/>
    <property type="molecule type" value="Genomic_DNA"/>
</dbReference>
<gene>
    <name evidence="2" type="ORF">chiPu_0033497</name>
</gene>
<dbReference type="STRING" id="137246.A0A401U2V4"/>
<sequence length="138" mass="15194">MIWWAVQEVVIWWAVQGAVIWWAVQGAVISDPVGGVRGGEPVGGDPGAGRSGEEREAVIQCRLVKMAALGEERRFGLSCEKLNRGARLSLFHVKLTDSAVRALEAYRRLAVSELVPGTDGRERERARARWGWGWEIGG</sequence>
<dbReference type="AlphaFoldDB" id="A0A401U2V4"/>
<dbReference type="OrthoDB" id="6284217at2759"/>
<evidence type="ECO:0000313" key="2">
    <source>
        <dbReference type="EMBL" id="GCC49211.1"/>
    </source>
</evidence>
<proteinExistence type="predicted"/>
<dbReference type="GO" id="GO:0008023">
    <property type="term" value="C:transcription elongation factor complex"/>
    <property type="evidence" value="ECO:0007669"/>
    <property type="project" value="InterPro"/>
</dbReference>
<dbReference type="Pfam" id="PF10390">
    <property type="entry name" value="ELL"/>
    <property type="match status" value="1"/>
</dbReference>
<reference evidence="2 3" key="1">
    <citation type="journal article" date="2018" name="Nat. Ecol. Evol.">
        <title>Shark genomes provide insights into elasmobranch evolution and the origin of vertebrates.</title>
        <authorList>
            <person name="Hara Y"/>
            <person name="Yamaguchi K"/>
            <person name="Onimaru K"/>
            <person name="Kadota M"/>
            <person name="Koyanagi M"/>
            <person name="Keeley SD"/>
            <person name="Tatsumi K"/>
            <person name="Tanaka K"/>
            <person name="Motone F"/>
            <person name="Kageyama Y"/>
            <person name="Nozu R"/>
            <person name="Adachi N"/>
            <person name="Nishimura O"/>
            <person name="Nakagawa R"/>
            <person name="Tanegashima C"/>
            <person name="Kiyatake I"/>
            <person name="Matsumoto R"/>
            <person name="Murakumo K"/>
            <person name="Nishida K"/>
            <person name="Terakita A"/>
            <person name="Kuratani S"/>
            <person name="Sato K"/>
            <person name="Hyodo S Kuraku.S."/>
        </authorList>
    </citation>
    <scope>NUCLEOTIDE SEQUENCE [LARGE SCALE GENOMIC DNA]</scope>
</reference>
<comment type="caution">
    <text evidence="2">The sequence shown here is derived from an EMBL/GenBank/DDBJ whole genome shotgun (WGS) entry which is preliminary data.</text>
</comment>
<name>A0A401U2V4_CHIPU</name>
<organism evidence="2 3">
    <name type="scientific">Chiloscyllium punctatum</name>
    <name type="common">Brownbanded bambooshark</name>
    <name type="synonym">Hemiscyllium punctatum</name>
    <dbReference type="NCBI Taxonomy" id="137246"/>
    <lineage>
        <taxon>Eukaryota</taxon>
        <taxon>Metazoa</taxon>
        <taxon>Chordata</taxon>
        <taxon>Craniata</taxon>
        <taxon>Vertebrata</taxon>
        <taxon>Chondrichthyes</taxon>
        <taxon>Elasmobranchii</taxon>
        <taxon>Galeomorphii</taxon>
        <taxon>Galeoidea</taxon>
        <taxon>Orectolobiformes</taxon>
        <taxon>Hemiscylliidae</taxon>
        <taxon>Chiloscyllium</taxon>
    </lineage>
</organism>
<dbReference type="InterPro" id="IPR019464">
    <property type="entry name" value="ELL_N"/>
</dbReference>
<protein>
    <recommendedName>
        <fullName evidence="1">RNA polymerase II elongation factor ELL N-terminal domain-containing protein</fullName>
    </recommendedName>
</protein>
<accession>A0A401U2V4</accession>
<evidence type="ECO:0000259" key="1">
    <source>
        <dbReference type="Pfam" id="PF10390"/>
    </source>
</evidence>
<keyword evidence="3" id="KW-1185">Reference proteome</keyword>